<evidence type="ECO:0000259" key="2">
    <source>
        <dbReference type="PROSITE" id="PS50181"/>
    </source>
</evidence>
<feature type="region of interest" description="Disordered" evidence="1">
    <location>
        <begin position="1"/>
        <end position="30"/>
    </location>
</feature>
<dbReference type="CDD" id="cd22157">
    <property type="entry name" value="F-box_AtFBW1-like"/>
    <property type="match status" value="1"/>
</dbReference>
<dbReference type="InterPro" id="IPR001810">
    <property type="entry name" value="F-box_dom"/>
</dbReference>
<dbReference type="PANTHER" id="PTHR31672:SF13">
    <property type="entry name" value="F-BOX PROTEIN CPR30-LIKE"/>
    <property type="match status" value="1"/>
</dbReference>
<dbReference type="PANTHER" id="PTHR31672">
    <property type="entry name" value="BNACNNG10540D PROTEIN"/>
    <property type="match status" value="1"/>
</dbReference>
<dbReference type="InterPro" id="IPR036047">
    <property type="entry name" value="F-box-like_dom_sf"/>
</dbReference>
<comment type="caution">
    <text evidence="3">The sequence shown here is derived from an EMBL/GenBank/DDBJ whole genome shotgun (WGS) entry which is preliminary data.</text>
</comment>
<feature type="domain" description="F-box" evidence="2">
    <location>
        <begin position="29"/>
        <end position="78"/>
    </location>
</feature>
<dbReference type="PROSITE" id="PS50181">
    <property type="entry name" value="FBOX"/>
    <property type="match status" value="1"/>
</dbReference>
<name>A0A7J7I300_CAMSI</name>
<dbReference type="Pfam" id="PF00646">
    <property type="entry name" value="F-box"/>
    <property type="match status" value="1"/>
</dbReference>
<reference evidence="4" key="1">
    <citation type="journal article" date="2020" name="Nat. Commun.">
        <title>Genome assembly of wild tea tree DASZ reveals pedigree and selection history of tea varieties.</title>
        <authorList>
            <person name="Zhang W."/>
            <person name="Zhang Y."/>
            <person name="Qiu H."/>
            <person name="Guo Y."/>
            <person name="Wan H."/>
            <person name="Zhang X."/>
            <person name="Scossa F."/>
            <person name="Alseekh S."/>
            <person name="Zhang Q."/>
            <person name="Wang P."/>
            <person name="Xu L."/>
            <person name="Schmidt M.H."/>
            <person name="Jia X."/>
            <person name="Li D."/>
            <person name="Zhu A."/>
            <person name="Guo F."/>
            <person name="Chen W."/>
            <person name="Ni D."/>
            <person name="Usadel B."/>
            <person name="Fernie A.R."/>
            <person name="Wen W."/>
        </authorList>
    </citation>
    <scope>NUCLEOTIDE SEQUENCE [LARGE SCALE GENOMIC DNA]</scope>
    <source>
        <strain evidence="4">cv. G240</strain>
    </source>
</reference>
<gene>
    <name evidence="3" type="ORF">HYC85_005743</name>
</gene>
<evidence type="ECO:0000313" key="3">
    <source>
        <dbReference type="EMBL" id="KAF5958518.1"/>
    </source>
</evidence>
<dbReference type="Gene3D" id="1.20.1280.50">
    <property type="match status" value="1"/>
</dbReference>
<dbReference type="Pfam" id="PF07734">
    <property type="entry name" value="FBA_1"/>
    <property type="match status" value="1"/>
</dbReference>
<organism evidence="3 4">
    <name type="scientific">Camellia sinensis</name>
    <name type="common">Tea plant</name>
    <name type="synonym">Thea sinensis</name>
    <dbReference type="NCBI Taxonomy" id="4442"/>
    <lineage>
        <taxon>Eukaryota</taxon>
        <taxon>Viridiplantae</taxon>
        <taxon>Streptophyta</taxon>
        <taxon>Embryophyta</taxon>
        <taxon>Tracheophyta</taxon>
        <taxon>Spermatophyta</taxon>
        <taxon>Magnoliopsida</taxon>
        <taxon>eudicotyledons</taxon>
        <taxon>Gunneridae</taxon>
        <taxon>Pentapetalae</taxon>
        <taxon>asterids</taxon>
        <taxon>Ericales</taxon>
        <taxon>Theaceae</taxon>
        <taxon>Camellia</taxon>
    </lineage>
</organism>
<dbReference type="InterPro" id="IPR006527">
    <property type="entry name" value="F-box-assoc_dom_typ1"/>
</dbReference>
<feature type="compositionally biased region" description="Basic residues" evidence="1">
    <location>
        <begin position="9"/>
        <end position="25"/>
    </location>
</feature>
<dbReference type="SMART" id="SM00256">
    <property type="entry name" value="FBOX"/>
    <property type="match status" value="1"/>
</dbReference>
<sequence>MGKMQTLSKKQRLRRRNKRRKRKENRAKSQVVNDLPQEIVVDILSRLPLKSVVRSMCVCKGWRSSMEGYTKSLTRQKVVALTHSKTGLSFQSIDQQGYIKSVRKPWKKIGSNSSIRIDGSCNGLLLLEIDEDLLLWNPLTGYSKKVLAYEPLRDEEYRVVSGLCFDSSSNEYKVVMALSHSSPDYGGEFVVVGSFRNKTWTRVSFSFCASDVHSGPVLNENLHWFSSKNHSFLSSHQIVFFDPLIDEFKEVPMPEPKNGDGDILLGIGVLNGCLCMARFDHPGNFEGNVEVLVMKEYGMQNSWAIMFSISNSTGLFHSYDRIEPLCSTKNDEVLVNIFLRGKRRHNIWACNSNDNSHREIPFSVNHHCLIDAVMYEESLETPPNYSWEDDELRGEATYDEIFLCSSPRKLKKVMDCWVYVDFQQYEHSESKKLEVEVELEDLDSYLERKSC</sequence>
<dbReference type="Proteomes" id="UP000593564">
    <property type="component" value="Unassembled WGS sequence"/>
</dbReference>
<evidence type="ECO:0000256" key="1">
    <source>
        <dbReference type="SAM" id="MobiDB-lite"/>
    </source>
</evidence>
<dbReference type="NCBIfam" id="TIGR01640">
    <property type="entry name" value="F_box_assoc_1"/>
    <property type="match status" value="1"/>
</dbReference>
<keyword evidence="4" id="KW-1185">Reference proteome</keyword>
<dbReference type="InterPro" id="IPR050796">
    <property type="entry name" value="SCF_F-box_component"/>
</dbReference>
<dbReference type="InterPro" id="IPR017451">
    <property type="entry name" value="F-box-assoc_interact_dom"/>
</dbReference>
<reference evidence="3 4" key="2">
    <citation type="submission" date="2020-07" db="EMBL/GenBank/DDBJ databases">
        <title>Genome assembly of wild tea tree DASZ reveals pedigree and selection history of tea varieties.</title>
        <authorList>
            <person name="Zhang W."/>
        </authorList>
    </citation>
    <scope>NUCLEOTIDE SEQUENCE [LARGE SCALE GENOMIC DNA]</scope>
    <source>
        <strain evidence="4">cv. G240</strain>
        <tissue evidence="3">Leaf</tissue>
    </source>
</reference>
<evidence type="ECO:0000313" key="4">
    <source>
        <dbReference type="Proteomes" id="UP000593564"/>
    </source>
</evidence>
<dbReference type="AlphaFoldDB" id="A0A7J7I300"/>
<protein>
    <recommendedName>
        <fullName evidence="2">F-box domain-containing protein</fullName>
    </recommendedName>
</protein>
<dbReference type="EMBL" id="JACBKZ010000002">
    <property type="protein sequence ID" value="KAF5958518.1"/>
    <property type="molecule type" value="Genomic_DNA"/>
</dbReference>
<proteinExistence type="predicted"/>
<accession>A0A7J7I300</accession>
<dbReference type="SUPFAM" id="SSF81383">
    <property type="entry name" value="F-box domain"/>
    <property type="match status" value="1"/>
</dbReference>